<sequence length="233" mass="25605">MKTYGFVFARGGSKGVPHKNIRPLCGKPLIAYAIEGGLSSGCVEKMIVSTDSEDIAKVAQQYGAEVPFLRPAELAADDSPEWLAWQHAVRFLQDRGDNFDTFISLPSTVPLRKVEDIQRCVSAFKGGGCDIVVSCTEAGHSPYFNMIRVDDAGYASIVNTNNGNLFSRRQDAPIVYNMTATAYVTTPSFILNKTGIWDGHVKAVMVDRVSGIDIDEPIDFELAEYFMNKIIHS</sequence>
<dbReference type="GO" id="GO:0008781">
    <property type="term" value="F:N-acylneuraminate cytidylyltransferase activity"/>
    <property type="evidence" value="ECO:0007669"/>
    <property type="project" value="UniProtKB-EC"/>
</dbReference>
<dbReference type="KEGG" id="dvl:Dvul_2588"/>
<dbReference type="InterPro" id="IPR003329">
    <property type="entry name" value="Cytidylyl_trans"/>
</dbReference>
<dbReference type="Pfam" id="PF02348">
    <property type="entry name" value="CTP_transf_3"/>
    <property type="match status" value="1"/>
</dbReference>
<evidence type="ECO:0000313" key="2">
    <source>
        <dbReference type="Proteomes" id="UP000009173"/>
    </source>
</evidence>
<dbReference type="PANTHER" id="PTHR21485:SF6">
    <property type="entry name" value="N-ACYLNEURAMINATE CYTIDYLYLTRANSFERASE-RELATED"/>
    <property type="match status" value="1"/>
</dbReference>
<dbReference type="RefSeq" id="WP_011792951.1">
    <property type="nucleotide sequence ID" value="NC_008751.1"/>
</dbReference>
<name>A0A0H3AAG5_NITV4</name>
<dbReference type="AlphaFoldDB" id="A0A0H3AAG5"/>
<dbReference type="Proteomes" id="UP000009173">
    <property type="component" value="Chromosome"/>
</dbReference>
<accession>A0A0H3AAG5</accession>
<organism evidence="1 2">
    <name type="scientific">Nitratidesulfovibrio vulgaris (strain DP4)</name>
    <name type="common">Desulfovibrio vulgaris</name>
    <dbReference type="NCBI Taxonomy" id="391774"/>
    <lineage>
        <taxon>Bacteria</taxon>
        <taxon>Pseudomonadati</taxon>
        <taxon>Thermodesulfobacteriota</taxon>
        <taxon>Desulfovibrionia</taxon>
        <taxon>Desulfovibrionales</taxon>
        <taxon>Desulfovibrionaceae</taxon>
        <taxon>Nitratidesulfovibrio</taxon>
    </lineage>
</organism>
<proteinExistence type="predicted"/>
<dbReference type="EC" id="2.7.7.43" evidence="1"/>
<dbReference type="HOGENOM" id="CLU_042930_1_1_7"/>
<evidence type="ECO:0000313" key="1">
    <source>
        <dbReference type="EMBL" id="ABM29603.1"/>
    </source>
</evidence>
<keyword evidence="1" id="KW-0548">Nucleotidyltransferase</keyword>
<dbReference type="SUPFAM" id="SSF53448">
    <property type="entry name" value="Nucleotide-diphospho-sugar transferases"/>
    <property type="match status" value="1"/>
</dbReference>
<dbReference type="CDD" id="cd02513">
    <property type="entry name" value="CMP-NeuAc_Synthase"/>
    <property type="match status" value="1"/>
</dbReference>
<gene>
    <name evidence="1" type="ordered locus">Dvul_2588</name>
</gene>
<dbReference type="PANTHER" id="PTHR21485">
    <property type="entry name" value="HAD SUPERFAMILY MEMBERS CMAS AND KDSC"/>
    <property type="match status" value="1"/>
</dbReference>
<protein>
    <submittedName>
        <fullName evidence="1">N-acylneuraminate cytidylyltransferase</fullName>
        <ecNumber evidence="1">2.7.7.43</ecNumber>
    </submittedName>
</protein>
<dbReference type="InterPro" id="IPR029044">
    <property type="entry name" value="Nucleotide-diphossugar_trans"/>
</dbReference>
<dbReference type="EMBL" id="CP000527">
    <property type="protein sequence ID" value="ABM29603.1"/>
    <property type="molecule type" value="Genomic_DNA"/>
</dbReference>
<reference evidence="2" key="1">
    <citation type="journal article" date="2009" name="Environ. Microbiol.">
        <title>Contribution of mobile genetic elements to Desulfovibrio vulgaris genome plasticity.</title>
        <authorList>
            <person name="Walker C.B."/>
            <person name="Stolyar S."/>
            <person name="Chivian D."/>
            <person name="Pinel N."/>
            <person name="Gabster J.A."/>
            <person name="Dehal P.S."/>
            <person name="He Z."/>
            <person name="Yang Z.K."/>
            <person name="Yen H.C."/>
            <person name="Zhou J."/>
            <person name="Wall J.D."/>
            <person name="Hazen T.C."/>
            <person name="Arkin A.P."/>
            <person name="Stahl D.A."/>
        </authorList>
    </citation>
    <scope>NUCLEOTIDE SEQUENCE [LARGE SCALE GENOMIC DNA]</scope>
    <source>
        <strain evidence="2">DP4</strain>
    </source>
</reference>
<dbReference type="InterPro" id="IPR050793">
    <property type="entry name" value="CMP-NeuNAc_synthase"/>
</dbReference>
<dbReference type="Gene3D" id="3.90.550.10">
    <property type="entry name" value="Spore Coat Polysaccharide Biosynthesis Protein SpsA, Chain A"/>
    <property type="match status" value="1"/>
</dbReference>
<keyword evidence="1" id="KW-0808">Transferase</keyword>